<reference evidence="3" key="1">
    <citation type="journal article" date="2023" name="Plant J.">
        <title>Genome sequences and population genomics provide insights into the demographic history, inbreeding, and mutation load of two 'living fossil' tree species of Dipteronia.</title>
        <authorList>
            <person name="Feng Y."/>
            <person name="Comes H.P."/>
            <person name="Chen J."/>
            <person name="Zhu S."/>
            <person name="Lu R."/>
            <person name="Zhang X."/>
            <person name="Li P."/>
            <person name="Qiu J."/>
            <person name="Olsen K.M."/>
            <person name="Qiu Y."/>
        </authorList>
    </citation>
    <scope>NUCLEOTIDE SEQUENCE</scope>
    <source>
        <strain evidence="3">NBL</strain>
    </source>
</reference>
<dbReference type="EMBL" id="JANJYJ010000001">
    <property type="protein sequence ID" value="KAK3229908.1"/>
    <property type="molecule type" value="Genomic_DNA"/>
</dbReference>
<evidence type="ECO:0000313" key="3">
    <source>
        <dbReference type="EMBL" id="KAK3229908.1"/>
    </source>
</evidence>
<dbReference type="InterPro" id="IPR008906">
    <property type="entry name" value="HATC_C_dom"/>
</dbReference>
<dbReference type="Proteomes" id="UP001281410">
    <property type="component" value="Unassembled WGS sequence"/>
</dbReference>
<keyword evidence="4" id="KW-1185">Reference proteome</keyword>
<dbReference type="InterPro" id="IPR055298">
    <property type="entry name" value="AtLOH3-like"/>
</dbReference>
<gene>
    <name evidence="3" type="ORF">Dsin_001789</name>
</gene>
<accession>A0AAE0B5F7</accession>
<evidence type="ECO:0000256" key="1">
    <source>
        <dbReference type="SAM" id="MobiDB-lite"/>
    </source>
</evidence>
<dbReference type="Pfam" id="PF05699">
    <property type="entry name" value="Dimer_Tnp_hAT"/>
    <property type="match status" value="1"/>
</dbReference>
<protein>
    <recommendedName>
        <fullName evidence="2">HAT C-terminal dimerisation domain-containing protein</fullName>
    </recommendedName>
</protein>
<feature type="region of interest" description="Disordered" evidence="1">
    <location>
        <begin position="205"/>
        <end position="228"/>
    </location>
</feature>
<organism evidence="3 4">
    <name type="scientific">Dipteronia sinensis</name>
    <dbReference type="NCBI Taxonomy" id="43782"/>
    <lineage>
        <taxon>Eukaryota</taxon>
        <taxon>Viridiplantae</taxon>
        <taxon>Streptophyta</taxon>
        <taxon>Embryophyta</taxon>
        <taxon>Tracheophyta</taxon>
        <taxon>Spermatophyta</taxon>
        <taxon>Magnoliopsida</taxon>
        <taxon>eudicotyledons</taxon>
        <taxon>Gunneridae</taxon>
        <taxon>Pentapetalae</taxon>
        <taxon>rosids</taxon>
        <taxon>malvids</taxon>
        <taxon>Sapindales</taxon>
        <taxon>Sapindaceae</taxon>
        <taxon>Hippocastanoideae</taxon>
        <taxon>Acereae</taxon>
        <taxon>Dipteronia</taxon>
    </lineage>
</organism>
<comment type="caution">
    <text evidence="3">The sequence shown here is derived from an EMBL/GenBank/DDBJ whole genome shotgun (WGS) entry which is preliminary data.</text>
</comment>
<evidence type="ECO:0000259" key="2">
    <source>
        <dbReference type="Pfam" id="PF05699"/>
    </source>
</evidence>
<sequence>MKKIVDDVSFKFHFAICNDHDVVCVGSPKTNMLKGTPTTCCHEDKQAKRAHKKGEGFTLMKKHSKTCTTIKGYLMDKLFAKVCSFREARNIDVPDMNARYVARRGRARQQQENYTIEQYYRVDIFYVAIDSQLQELKNQFIKTRRSTIYPLVHKIIVLVLTLLVSTTTTERSFSAMRIFKTRLHNKMEDDFLTNIFDHPKAATMEKQQTMANERESTEKKTKTSLKTQ</sequence>
<dbReference type="PANTHER" id="PTHR11697:SF231">
    <property type="entry name" value="TTF-TYPE DOMAIN-CONTAINING PROTEIN"/>
    <property type="match status" value="1"/>
</dbReference>
<dbReference type="AlphaFoldDB" id="A0AAE0B5F7"/>
<name>A0AAE0B5F7_9ROSI</name>
<dbReference type="GO" id="GO:0046983">
    <property type="term" value="F:protein dimerization activity"/>
    <property type="evidence" value="ECO:0007669"/>
    <property type="project" value="InterPro"/>
</dbReference>
<feature type="compositionally biased region" description="Basic and acidic residues" evidence="1">
    <location>
        <begin position="212"/>
        <end position="221"/>
    </location>
</feature>
<dbReference type="PANTHER" id="PTHR11697">
    <property type="entry name" value="GENERAL TRANSCRIPTION FACTOR 2-RELATED ZINC FINGER PROTEIN"/>
    <property type="match status" value="1"/>
</dbReference>
<feature type="domain" description="HAT C-terminal dimerisation" evidence="2">
    <location>
        <begin position="144"/>
        <end position="192"/>
    </location>
</feature>
<evidence type="ECO:0000313" key="4">
    <source>
        <dbReference type="Proteomes" id="UP001281410"/>
    </source>
</evidence>
<proteinExistence type="predicted"/>